<protein>
    <recommendedName>
        <fullName evidence="2">NAC domain-containing protein</fullName>
    </recommendedName>
</protein>
<accession>A0A8J5X0J4</accession>
<evidence type="ECO:0000313" key="4">
    <source>
        <dbReference type="Proteomes" id="UP000729402"/>
    </source>
</evidence>
<dbReference type="GO" id="GO:0003677">
    <property type="term" value="F:DNA binding"/>
    <property type="evidence" value="ECO:0007669"/>
    <property type="project" value="InterPro"/>
</dbReference>
<dbReference type="Pfam" id="PF02365">
    <property type="entry name" value="NAM"/>
    <property type="match status" value="1"/>
</dbReference>
<name>A0A8J5X0J4_ZIZPA</name>
<feature type="compositionally biased region" description="Basic and acidic residues" evidence="1">
    <location>
        <begin position="405"/>
        <end position="414"/>
    </location>
</feature>
<evidence type="ECO:0000313" key="3">
    <source>
        <dbReference type="EMBL" id="KAG8098854.1"/>
    </source>
</evidence>
<proteinExistence type="predicted"/>
<dbReference type="InterPro" id="IPR003441">
    <property type="entry name" value="NAC-dom"/>
</dbReference>
<feature type="compositionally biased region" description="Polar residues" evidence="1">
    <location>
        <begin position="16"/>
        <end position="30"/>
    </location>
</feature>
<feature type="region of interest" description="Disordered" evidence="1">
    <location>
        <begin position="125"/>
        <end position="145"/>
    </location>
</feature>
<feature type="region of interest" description="Disordered" evidence="1">
    <location>
        <begin position="400"/>
        <end position="459"/>
    </location>
</feature>
<gene>
    <name evidence="3" type="ORF">GUJ93_ZPchr0013g34836</name>
</gene>
<keyword evidence="4" id="KW-1185">Reference proteome</keyword>
<feature type="domain" description="NAC" evidence="2">
    <location>
        <begin position="51"/>
        <end position="212"/>
    </location>
</feature>
<organism evidence="3 4">
    <name type="scientific">Zizania palustris</name>
    <name type="common">Northern wild rice</name>
    <dbReference type="NCBI Taxonomy" id="103762"/>
    <lineage>
        <taxon>Eukaryota</taxon>
        <taxon>Viridiplantae</taxon>
        <taxon>Streptophyta</taxon>
        <taxon>Embryophyta</taxon>
        <taxon>Tracheophyta</taxon>
        <taxon>Spermatophyta</taxon>
        <taxon>Magnoliopsida</taxon>
        <taxon>Liliopsida</taxon>
        <taxon>Poales</taxon>
        <taxon>Poaceae</taxon>
        <taxon>BOP clade</taxon>
        <taxon>Oryzoideae</taxon>
        <taxon>Oryzeae</taxon>
        <taxon>Zizaniinae</taxon>
        <taxon>Zizania</taxon>
    </lineage>
</organism>
<feature type="compositionally biased region" description="Acidic residues" evidence="1">
    <location>
        <begin position="428"/>
        <end position="441"/>
    </location>
</feature>
<reference evidence="3" key="2">
    <citation type="submission" date="2021-02" db="EMBL/GenBank/DDBJ databases">
        <authorList>
            <person name="Kimball J.A."/>
            <person name="Haas M.W."/>
            <person name="Macchietto M."/>
            <person name="Kono T."/>
            <person name="Duquette J."/>
            <person name="Shao M."/>
        </authorList>
    </citation>
    <scope>NUCLEOTIDE SEQUENCE</scope>
    <source>
        <tissue evidence="3">Fresh leaf tissue</tissue>
    </source>
</reference>
<dbReference type="AlphaFoldDB" id="A0A8J5X0J4"/>
<feature type="region of interest" description="Disordered" evidence="1">
    <location>
        <begin position="1"/>
        <end position="57"/>
    </location>
</feature>
<feature type="compositionally biased region" description="Basic and acidic residues" evidence="1">
    <location>
        <begin position="322"/>
        <end position="331"/>
    </location>
</feature>
<dbReference type="Proteomes" id="UP000729402">
    <property type="component" value="Unassembled WGS sequence"/>
</dbReference>
<feature type="compositionally biased region" description="Basic residues" evidence="1">
    <location>
        <begin position="31"/>
        <end position="43"/>
    </location>
</feature>
<feature type="region of interest" description="Disordered" evidence="1">
    <location>
        <begin position="317"/>
        <end position="350"/>
    </location>
</feature>
<evidence type="ECO:0000256" key="1">
    <source>
        <dbReference type="SAM" id="MobiDB-lite"/>
    </source>
</evidence>
<evidence type="ECO:0000259" key="2">
    <source>
        <dbReference type="PROSITE" id="PS51005"/>
    </source>
</evidence>
<dbReference type="OrthoDB" id="675031at2759"/>
<dbReference type="PANTHER" id="PTHR31719:SF243">
    <property type="entry name" value="NAC DOMAIN-CONTAINING PROTEIN"/>
    <property type="match status" value="1"/>
</dbReference>
<dbReference type="GO" id="GO:0006355">
    <property type="term" value="P:regulation of DNA-templated transcription"/>
    <property type="evidence" value="ECO:0007669"/>
    <property type="project" value="InterPro"/>
</dbReference>
<dbReference type="EMBL" id="JAAALK010000079">
    <property type="protein sequence ID" value="KAG8098854.1"/>
    <property type="molecule type" value="Genomic_DNA"/>
</dbReference>
<dbReference type="PROSITE" id="PS51005">
    <property type="entry name" value="NAC"/>
    <property type="match status" value="1"/>
</dbReference>
<feature type="compositionally biased region" description="Polar residues" evidence="1">
    <location>
        <begin position="44"/>
        <end position="57"/>
    </location>
</feature>
<dbReference type="PANTHER" id="PTHR31719">
    <property type="entry name" value="NAC TRANSCRIPTION FACTOR 56"/>
    <property type="match status" value="1"/>
</dbReference>
<comment type="caution">
    <text evidence="3">The sequence shown here is derived from an EMBL/GenBank/DDBJ whole genome shotgun (WGS) entry which is preliminary data.</text>
</comment>
<sequence length="459" mass="50435">MKDAVNMVSERFGRVNMSNSPKHQVESGSSRQHKKKFKGHKSKAMSQKKTSNESYSFQPSDDELITLFLRPKIAKKPFQQGAINVADVYSADPAELVARHPPALGTQGNSSVWYFFCPPRFTSKSASSGSGRRQRTIGGAGESVWKSEGGKKAVNGVDGGRIGYLQKFSYGTYKPPGRTFTRLGWCMVEFGIDDQDNTNGEDKQVLCKVYRSPRAVYAEARNVAAAAKAGSPCSGSKRKADDDGMAHPDAPPSVRRTQTETIEDDKDSHYCLPDDFDLDNLLSFPMDDTVEVDPSEIEEMSRYMFGDLRAEKAGVPCSGSIRKADDDDVAHPDAPPSVQPTQTIEGDDESQCLPDDDFDLDNLLSFPMDDTVEVDHSEIEEMLRYMFGDLLAEKAGVPCSGRSIRKADDDDVARPDAPPSGQPTQTIEGDDESQCLPDDLDMDSKIAVVPDGRHRGRRP</sequence>
<reference evidence="3" key="1">
    <citation type="journal article" date="2021" name="bioRxiv">
        <title>Whole Genome Assembly and Annotation of Northern Wild Rice, Zizania palustris L., Supports a Whole Genome Duplication in the Zizania Genus.</title>
        <authorList>
            <person name="Haas M."/>
            <person name="Kono T."/>
            <person name="Macchietto M."/>
            <person name="Millas R."/>
            <person name="McGilp L."/>
            <person name="Shao M."/>
            <person name="Duquette J."/>
            <person name="Hirsch C.N."/>
            <person name="Kimball J."/>
        </authorList>
    </citation>
    <scope>NUCLEOTIDE SEQUENCE</scope>
    <source>
        <tissue evidence="3">Fresh leaf tissue</tissue>
    </source>
</reference>
<feature type="region of interest" description="Disordered" evidence="1">
    <location>
        <begin position="230"/>
        <end position="268"/>
    </location>
</feature>